<dbReference type="InterPro" id="IPR005174">
    <property type="entry name" value="KIB1-4_b-propeller"/>
</dbReference>
<dbReference type="EMBL" id="KZ305037">
    <property type="protein sequence ID" value="PIA42617.1"/>
    <property type="molecule type" value="Genomic_DNA"/>
</dbReference>
<feature type="domain" description="F-box" evidence="1">
    <location>
        <begin position="12"/>
        <end position="52"/>
    </location>
</feature>
<dbReference type="Pfam" id="PF00646">
    <property type="entry name" value="F-box"/>
    <property type="match status" value="1"/>
</dbReference>
<organism evidence="2 3">
    <name type="scientific">Aquilegia coerulea</name>
    <name type="common">Rocky mountain columbine</name>
    <dbReference type="NCBI Taxonomy" id="218851"/>
    <lineage>
        <taxon>Eukaryota</taxon>
        <taxon>Viridiplantae</taxon>
        <taxon>Streptophyta</taxon>
        <taxon>Embryophyta</taxon>
        <taxon>Tracheophyta</taxon>
        <taxon>Spermatophyta</taxon>
        <taxon>Magnoliopsida</taxon>
        <taxon>Ranunculales</taxon>
        <taxon>Ranunculaceae</taxon>
        <taxon>Thalictroideae</taxon>
        <taxon>Aquilegia</taxon>
    </lineage>
</organism>
<sequence>MSMLLLQNWSELPEELLSMIGEKLNFYKDYLRFSVVCHPWRSATLNYKRHNQFLKSFPLLMLPADEEEEEDDHRSFFIQSGNKICRLYLPEARGCHCWGSPYGWLVTFGLDQQFHLLNPFSGIRLPLPPRSKFKDTCFTDKYPSHNRRCCVRKAIVSNHDTKGFGGINYVVYLIIGGCRELVFARPGDTTWTVVKNSLHGRDIINFNGQIYTVQSGENIMMLCDHNNVSGSHPTLTHFAKLPDGVEGTEQFYLVELGGELHLVVRTLERTQTKLPPKELHHYFETVCLEVFKLDLSTRKWDEQLQTLGDYALFLGSNTSFALKASDYPECKPDCIYFTDDYDETGDRLVGGDMGIYNLETDTFEPLYEGEQVMQRL</sequence>
<dbReference type="STRING" id="218851.A0A2G5DHB0"/>
<dbReference type="InterPro" id="IPR036047">
    <property type="entry name" value="F-box-like_dom_sf"/>
</dbReference>
<dbReference type="PANTHER" id="PTHR44259:SF114">
    <property type="entry name" value="OS06G0707300 PROTEIN"/>
    <property type="match status" value="1"/>
</dbReference>
<evidence type="ECO:0000259" key="1">
    <source>
        <dbReference type="SMART" id="SM00256"/>
    </source>
</evidence>
<dbReference type="Proteomes" id="UP000230069">
    <property type="component" value="Unassembled WGS sequence"/>
</dbReference>
<keyword evidence="3" id="KW-1185">Reference proteome</keyword>
<reference evidence="2 3" key="1">
    <citation type="submission" date="2017-09" db="EMBL/GenBank/DDBJ databases">
        <title>WGS assembly of Aquilegia coerulea Goldsmith.</title>
        <authorList>
            <person name="Hodges S."/>
            <person name="Kramer E."/>
            <person name="Nordborg M."/>
            <person name="Tomkins J."/>
            <person name="Borevitz J."/>
            <person name="Derieg N."/>
            <person name="Yan J."/>
            <person name="Mihaltcheva S."/>
            <person name="Hayes R.D."/>
            <person name="Rokhsar D."/>
        </authorList>
    </citation>
    <scope>NUCLEOTIDE SEQUENCE [LARGE SCALE GENOMIC DNA]</scope>
    <source>
        <strain evidence="3">cv. Goldsmith</strain>
    </source>
</reference>
<name>A0A2G5DHB0_AQUCA</name>
<dbReference type="Pfam" id="PF03478">
    <property type="entry name" value="Beta-prop_KIB1-4"/>
    <property type="match status" value="1"/>
</dbReference>
<dbReference type="Gene3D" id="1.20.1280.50">
    <property type="match status" value="1"/>
</dbReference>
<dbReference type="SUPFAM" id="SSF81383">
    <property type="entry name" value="F-box domain"/>
    <property type="match status" value="1"/>
</dbReference>
<dbReference type="SMART" id="SM00256">
    <property type="entry name" value="FBOX"/>
    <property type="match status" value="1"/>
</dbReference>
<evidence type="ECO:0000313" key="2">
    <source>
        <dbReference type="EMBL" id="PIA42617.1"/>
    </source>
</evidence>
<dbReference type="InterPro" id="IPR001810">
    <property type="entry name" value="F-box_dom"/>
</dbReference>
<evidence type="ECO:0000313" key="3">
    <source>
        <dbReference type="Proteomes" id="UP000230069"/>
    </source>
</evidence>
<proteinExistence type="predicted"/>
<gene>
    <name evidence="2" type="ORF">AQUCO_02000212v1</name>
</gene>
<dbReference type="AlphaFoldDB" id="A0A2G5DHB0"/>
<dbReference type="PANTHER" id="PTHR44259">
    <property type="entry name" value="OS07G0183000 PROTEIN-RELATED"/>
    <property type="match status" value="1"/>
</dbReference>
<dbReference type="OrthoDB" id="642536at2759"/>
<accession>A0A2G5DHB0</accession>
<protein>
    <recommendedName>
        <fullName evidence="1">F-box domain-containing protein</fullName>
    </recommendedName>
</protein>
<dbReference type="InParanoid" id="A0A2G5DHB0"/>
<dbReference type="InterPro" id="IPR050942">
    <property type="entry name" value="F-box_BR-signaling"/>
</dbReference>